<evidence type="ECO:0000256" key="2">
    <source>
        <dbReference type="ARBA" id="ARBA00023002"/>
    </source>
</evidence>
<proteinExistence type="inferred from homology"/>
<dbReference type="PANTHER" id="PTHR10204">
    <property type="entry name" value="NAD P H OXIDOREDUCTASE-RELATED"/>
    <property type="match status" value="1"/>
</dbReference>
<name>A0A7W9UXZ8_9ACTN</name>
<dbReference type="Gene3D" id="3.40.50.360">
    <property type="match status" value="1"/>
</dbReference>
<dbReference type="GO" id="GO:0003955">
    <property type="term" value="F:NAD(P)H dehydrogenase (quinone) activity"/>
    <property type="evidence" value="ECO:0007669"/>
    <property type="project" value="UniProtKB-EC"/>
</dbReference>
<dbReference type="InterPro" id="IPR029039">
    <property type="entry name" value="Flavoprotein-like_sf"/>
</dbReference>
<evidence type="ECO:0000259" key="4">
    <source>
        <dbReference type="Pfam" id="PF02525"/>
    </source>
</evidence>
<comment type="similarity">
    <text evidence="1">Belongs to the NAD(P)H dehydrogenase (quinone) family.</text>
</comment>
<evidence type="ECO:0000256" key="1">
    <source>
        <dbReference type="ARBA" id="ARBA00006252"/>
    </source>
</evidence>
<dbReference type="GO" id="GO:0005829">
    <property type="term" value="C:cytosol"/>
    <property type="evidence" value="ECO:0007669"/>
    <property type="project" value="TreeGrafter"/>
</dbReference>
<organism evidence="5 6">
    <name type="scientific">Streptomyces zagrosensis</name>
    <dbReference type="NCBI Taxonomy" id="1042984"/>
    <lineage>
        <taxon>Bacteria</taxon>
        <taxon>Bacillati</taxon>
        <taxon>Actinomycetota</taxon>
        <taxon>Actinomycetes</taxon>
        <taxon>Kitasatosporales</taxon>
        <taxon>Streptomycetaceae</taxon>
        <taxon>Streptomyces</taxon>
    </lineage>
</organism>
<dbReference type="EC" id="1.6.5.2" evidence="5"/>
<keyword evidence="2 5" id="KW-0560">Oxidoreductase</keyword>
<gene>
    <name evidence="5" type="ORF">FHS42_001300</name>
</gene>
<sequence>MNVLWIFAHPEQRSLNGSLRDEGLRTLHALGHDYRVSDLYAMGWNPVVGSADFGRREHAPKASTNNPHTIKTTGNKKNTGPDDAHAPQPERLLVGAASQRAYRSGMLSADIRAEQEKLSWADAVILQFPLWWYGMPAILKGWFDRVFVKGFAYGVSTPHDPTPAPGAAPASGRRRTLRYGEGALAGKRAMVIVSAGAGEPSLGPRGINGDLCDLLFPLHHGTLWYTGMSVLPPLAVYDADRVSPEAYEKAATQLRERLGTLPTAAPLPFRHQNGTPDTRGDYDADLVLHPDVAPDEAGLTAHYHRDRAASTHESPLRRAISEP</sequence>
<feature type="region of interest" description="Disordered" evidence="3">
    <location>
        <begin position="264"/>
        <end position="285"/>
    </location>
</feature>
<feature type="domain" description="Flavodoxin-like fold" evidence="4">
    <location>
        <begin position="1"/>
        <end position="258"/>
    </location>
</feature>
<evidence type="ECO:0000313" key="6">
    <source>
        <dbReference type="Proteomes" id="UP000588098"/>
    </source>
</evidence>
<dbReference type="PANTHER" id="PTHR10204:SF34">
    <property type="entry name" value="NAD(P)H DEHYDROGENASE [QUINONE] 1 ISOFORM 1"/>
    <property type="match status" value="1"/>
</dbReference>
<dbReference type="Pfam" id="PF02525">
    <property type="entry name" value="Flavodoxin_2"/>
    <property type="match status" value="1"/>
</dbReference>
<feature type="region of interest" description="Disordered" evidence="3">
    <location>
        <begin position="57"/>
        <end position="89"/>
    </location>
</feature>
<dbReference type="SUPFAM" id="SSF52218">
    <property type="entry name" value="Flavoproteins"/>
    <property type="match status" value="1"/>
</dbReference>
<reference evidence="5 6" key="1">
    <citation type="submission" date="2020-08" db="EMBL/GenBank/DDBJ databases">
        <title>Genomic Encyclopedia of Type Strains, Phase III (KMG-III): the genomes of soil and plant-associated and newly described type strains.</title>
        <authorList>
            <person name="Whitman W."/>
        </authorList>
    </citation>
    <scope>NUCLEOTIDE SEQUENCE [LARGE SCALE GENOMIC DNA]</scope>
    <source>
        <strain evidence="5 6">CECT 8305</strain>
    </source>
</reference>
<accession>A0A7W9UXZ8</accession>
<protein>
    <submittedName>
        <fullName evidence="5">NAD(P)H dehydrogenase (Quinone)</fullName>
        <ecNumber evidence="5">1.6.5.2</ecNumber>
    </submittedName>
</protein>
<dbReference type="InterPro" id="IPR003680">
    <property type="entry name" value="Flavodoxin_fold"/>
</dbReference>
<dbReference type="AlphaFoldDB" id="A0A7W9UXZ8"/>
<dbReference type="Proteomes" id="UP000588098">
    <property type="component" value="Unassembled WGS sequence"/>
</dbReference>
<comment type="caution">
    <text evidence="5">The sequence shown here is derived from an EMBL/GenBank/DDBJ whole genome shotgun (WGS) entry which is preliminary data.</text>
</comment>
<evidence type="ECO:0000313" key="5">
    <source>
        <dbReference type="EMBL" id="MBB5934274.1"/>
    </source>
</evidence>
<dbReference type="EMBL" id="JACHJL010000002">
    <property type="protein sequence ID" value="MBB5934274.1"/>
    <property type="molecule type" value="Genomic_DNA"/>
</dbReference>
<evidence type="ECO:0000256" key="3">
    <source>
        <dbReference type="SAM" id="MobiDB-lite"/>
    </source>
</evidence>
<dbReference type="RefSeq" id="WP_184569537.1">
    <property type="nucleotide sequence ID" value="NZ_JACHJL010000002.1"/>
</dbReference>
<keyword evidence="6" id="KW-1185">Reference proteome</keyword>
<dbReference type="InterPro" id="IPR051545">
    <property type="entry name" value="NAD(P)H_dehydrogenase_qn"/>
</dbReference>